<dbReference type="PROSITE" id="PS51465">
    <property type="entry name" value="KAZAL_2"/>
    <property type="match status" value="1"/>
</dbReference>
<keyword evidence="2" id="KW-0732">Signal</keyword>
<feature type="chain" id="PRO_5011995725" evidence="2">
    <location>
        <begin position="28"/>
        <end position="196"/>
    </location>
</feature>
<proteinExistence type="predicted"/>
<name>A0A285UVQ2_9HYPH</name>
<dbReference type="SUPFAM" id="SSF100895">
    <property type="entry name" value="Kazal-type serine protease inhibitors"/>
    <property type="match status" value="3"/>
</dbReference>
<dbReference type="AlphaFoldDB" id="A0A285UVQ2"/>
<dbReference type="PANTHER" id="PTHR21131:SF0">
    <property type="entry name" value="GEO10195P1-RELATED"/>
    <property type="match status" value="1"/>
</dbReference>
<organism evidence="4 5">
    <name type="scientific">Rhizobium subbaraonis</name>
    <dbReference type="NCBI Taxonomy" id="908946"/>
    <lineage>
        <taxon>Bacteria</taxon>
        <taxon>Pseudomonadati</taxon>
        <taxon>Pseudomonadota</taxon>
        <taxon>Alphaproteobacteria</taxon>
        <taxon>Hyphomicrobiales</taxon>
        <taxon>Rhizobiaceae</taxon>
        <taxon>Rhizobium/Agrobacterium group</taxon>
        <taxon>Rhizobium</taxon>
    </lineage>
</organism>
<dbReference type="Pfam" id="PF07648">
    <property type="entry name" value="Kazal_2"/>
    <property type="match status" value="1"/>
</dbReference>
<sequence>MLADGLGSNLARVRRLCALLAFIPLLAACTVETSPGPGGGGRPIPGPGMCTMEYAPVCAERGGRRQTLSNACEARNRGFDIIHRGECRRQPEVRACTREYNPVCGERRGRQQTFANACEARNQGFQIIRRGECRRQPDRRPDREPDRRPDREPQRMCTMEYAPVCAERGGRMRTFPNACTAGNDGFRIIGTGECRR</sequence>
<evidence type="ECO:0000313" key="4">
    <source>
        <dbReference type="EMBL" id="SOC45863.1"/>
    </source>
</evidence>
<reference evidence="4 5" key="1">
    <citation type="submission" date="2017-08" db="EMBL/GenBank/DDBJ databases">
        <authorList>
            <person name="de Groot N.N."/>
        </authorList>
    </citation>
    <scope>NUCLEOTIDE SEQUENCE [LARGE SCALE GENOMIC DNA]</scope>
    <source>
        <strain evidence="4 5">JC85</strain>
    </source>
</reference>
<dbReference type="EMBL" id="OBQD01000018">
    <property type="protein sequence ID" value="SOC45863.1"/>
    <property type="molecule type" value="Genomic_DNA"/>
</dbReference>
<evidence type="ECO:0000256" key="1">
    <source>
        <dbReference type="SAM" id="MobiDB-lite"/>
    </source>
</evidence>
<accession>A0A285UVQ2</accession>
<dbReference type="InterPro" id="IPR002350">
    <property type="entry name" value="Kazal_dom"/>
</dbReference>
<evidence type="ECO:0000256" key="2">
    <source>
        <dbReference type="SAM" id="SignalP"/>
    </source>
</evidence>
<dbReference type="InterPro" id="IPR053265">
    <property type="entry name" value="Serpin"/>
</dbReference>
<keyword evidence="5" id="KW-1185">Reference proteome</keyword>
<dbReference type="InterPro" id="IPR036058">
    <property type="entry name" value="Kazal_dom_sf"/>
</dbReference>
<dbReference type="Pfam" id="PF00050">
    <property type="entry name" value="Kazal_1"/>
    <property type="match status" value="1"/>
</dbReference>
<dbReference type="Proteomes" id="UP000219167">
    <property type="component" value="Unassembled WGS sequence"/>
</dbReference>
<protein>
    <submittedName>
        <fullName evidence="4">Kazal-type serine protease inhibitor-like protein</fullName>
    </submittedName>
</protein>
<dbReference type="PANTHER" id="PTHR21131">
    <property type="entry name" value="SERINE-TYPE ENDOPEPTIDASE INHIBITOR"/>
    <property type="match status" value="1"/>
</dbReference>
<dbReference type="OrthoDB" id="9800302at2"/>
<feature type="domain" description="Kazal-like" evidence="3">
    <location>
        <begin position="81"/>
        <end position="135"/>
    </location>
</feature>
<gene>
    <name evidence="4" type="ORF">SAMN05892877_11892</name>
</gene>
<feature type="signal peptide" evidence="2">
    <location>
        <begin position="1"/>
        <end position="27"/>
    </location>
</feature>
<dbReference type="Gene3D" id="3.30.60.30">
    <property type="match status" value="3"/>
</dbReference>
<dbReference type="RefSeq" id="WP_141402116.1">
    <property type="nucleotide sequence ID" value="NZ_OBQD01000018.1"/>
</dbReference>
<feature type="region of interest" description="Disordered" evidence="1">
    <location>
        <begin position="133"/>
        <end position="153"/>
    </location>
</feature>
<dbReference type="SMART" id="SM00280">
    <property type="entry name" value="KAZAL"/>
    <property type="match status" value="3"/>
</dbReference>
<evidence type="ECO:0000259" key="3">
    <source>
        <dbReference type="PROSITE" id="PS51465"/>
    </source>
</evidence>
<evidence type="ECO:0000313" key="5">
    <source>
        <dbReference type="Proteomes" id="UP000219167"/>
    </source>
</evidence>